<accession>A0A0W0TZU4</accession>
<keyword evidence="2" id="KW-1185">Reference proteome</keyword>
<dbReference type="Proteomes" id="UP000054785">
    <property type="component" value="Unassembled WGS sequence"/>
</dbReference>
<dbReference type="SFLD" id="SFLDG01129">
    <property type="entry name" value="C1.5:_HAD__Beta-PGM__Phosphata"/>
    <property type="match status" value="1"/>
</dbReference>
<dbReference type="PANTHER" id="PTHR43434:SF24">
    <property type="entry name" value="HYDROLASE-RELATED"/>
    <property type="match status" value="1"/>
</dbReference>
<keyword evidence="1" id="KW-0378">Hydrolase</keyword>
<dbReference type="Gene3D" id="1.10.150.240">
    <property type="entry name" value="Putative phosphatase, domain 2"/>
    <property type="match status" value="1"/>
</dbReference>
<evidence type="ECO:0000313" key="1">
    <source>
        <dbReference type="EMBL" id="KTD00989.1"/>
    </source>
</evidence>
<name>A0A0W0TZU4_9GAMM</name>
<protein>
    <submittedName>
        <fullName evidence="1">Hydrolase</fullName>
    </submittedName>
</protein>
<sequence>MGNSRRLVVFDWEGTLADTLGETLNTVACVARSLGLGDMDMAHARQCAGLGLVAALRRVFPGLSLHQQEQLLEAVQYQLNTRGAEVCLFPGARELLARLQHTGVFLAIASNKGQQSLMRAIQNAGLSGVFTEVRSASTTAQKPAPDMLQELMDAFAVSPGETLMVGDSVNDILMAASLGVDSIGMDFYHLQEADLRAAGAFAVFDSHDRLAAFLQLPE</sequence>
<dbReference type="InterPro" id="IPR050155">
    <property type="entry name" value="HAD-like_hydrolase_sf"/>
</dbReference>
<dbReference type="GO" id="GO:0006281">
    <property type="term" value="P:DNA repair"/>
    <property type="evidence" value="ECO:0007669"/>
    <property type="project" value="TreeGrafter"/>
</dbReference>
<dbReference type="Gene3D" id="3.40.50.1000">
    <property type="entry name" value="HAD superfamily/HAD-like"/>
    <property type="match status" value="1"/>
</dbReference>
<comment type="caution">
    <text evidence="1">The sequence shown here is derived from an EMBL/GenBank/DDBJ whole genome shotgun (WGS) entry which is preliminary data.</text>
</comment>
<dbReference type="RefSeq" id="WP_028386096.1">
    <property type="nucleotide sequence ID" value="NZ_CAAAHN010000008.1"/>
</dbReference>
<dbReference type="GO" id="GO:0008967">
    <property type="term" value="F:phosphoglycolate phosphatase activity"/>
    <property type="evidence" value="ECO:0007669"/>
    <property type="project" value="TreeGrafter"/>
</dbReference>
<dbReference type="STRING" id="45065.Lgee_0894"/>
<evidence type="ECO:0000313" key="2">
    <source>
        <dbReference type="Proteomes" id="UP000054785"/>
    </source>
</evidence>
<proteinExistence type="predicted"/>
<dbReference type="SFLD" id="SFLDS00003">
    <property type="entry name" value="Haloacid_Dehalogenase"/>
    <property type="match status" value="1"/>
</dbReference>
<dbReference type="InterPro" id="IPR036412">
    <property type="entry name" value="HAD-like_sf"/>
</dbReference>
<dbReference type="PANTHER" id="PTHR43434">
    <property type="entry name" value="PHOSPHOGLYCOLATE PHOSPHATASE"/>
    <property type="match status" value="1"/>
</dbReference>
<dbReference type="InterPro" id="IPR006439">
    <property type="entry name" value="HAD-SF_hydro_IA"/>
</dbReference>
<organism evidence="1 2">
    <name type="scientific">Legionella geestiana</name>
    <dbReference type="NCBI Taxonomy" id="45065"/>
    <lineage>
        <taxon>Bacteria</taxon>
        <taxon>Pseudomonadati</taxon>
        <taxon>Pseudomonadota</taxon>
        <taxon>Gammaproteobacteria</taxon>
        <taxon>Legionellales</taxon>
        <taxon>Legionellaceae</taxon>
        <taxon>Legionella</taxon>
    </lineage>
</organism>
<dbReference type="NCBIfam" id="TIGR01509">
    <property type="entry name" value="HAD-SF-IA-v3"/>
    <property type="match status" value="1"/>
</dbReference>
<dbReference type="SUPFAM" id="SSF56784">
    <property type="entry name" value="HAD-like"/>
    <property type="match status" value="1"/>
</dbReference>
<gene>
    <name evidence="1" type="ORF">Lgee_0894</name>
</gene>
<dbReference type="OrthoDB" id="9782449at2"/>
<dbReference type="NCBIfam" id="TIGR01549">
    <property type="entry name" value="HAD-SF-IA-v1"/>
    <property type="match status" value="1"/>
</dbReference>
<dbReference type="AlphaFoldDB" id="A0A0W0TZU4"/>
<dbReference type="GO" id="GO:0005829">
    <property type="term" value="C:cytosol"/>
    <property type="evidence" value="ECO:0007669"/>
    <property type="project" value="TreeGrafter"/>
</dbReference>
<dbReference type="Pfam" id="PF13419">
    <property type="entry name" value="HAD_2"/>
    <property type="match status" value="1"/>
</dbReference>
<dbReference type="PATRIC" id="fig|45065.4.peg.964"/>
<dbReference type="InterPro" id="IPR023198">
    <property type="entry name" value="PGP-like_dom2"/>
</dbReference>
<dbReference type="EMBL" id="LNYC01000031">
    <property type="protein sequence ID" value="KTD00989.1"/>
    <property type="molecule type" value="Genomic_DNA"/>
</dbReference>
<dbReference type="InterPro" id="IPR023214">
    <property type="entry name" value="HAD_sf"/>
</dbReference>
<dbReference type="InterPro" id="IPR041492">
    <property type="entry name" value="HAD_2"/>
</dbReference>
<reference evidence="1 2" key="1">
    <citation type="submission" date="2015-11" db="EMBL/GenBank/DDBJ databases">
        <title>Genomic analysis of 38 Legionella species identifies large and diverse effector repertoires.</title>
        <authorList>
            <person name="Burstein D."/>
            <person name="Amaro F."/>
            <person name="Zusman T."/>
            <person name="Lifshitz Z."/>
            <person name="Cohen O."/>
            <person name="Gilbert J.A."/>
            <person name="Pupko T."/>
            <person name="Shuman H.A."/>
            <person name="Segal G."/>
        </authorList>
    </citation>
    <scope>NUCLEOTIDE SEQUENCE [LARGE SCALE GENOMIC DNA]</scope>
    <source>
        <strain evidence="1 2">ATCC 49504</strain>
    </source>
</reference>